<dbReference type="Proteomes" id="UP000694520">
    <property type="component" value="Chromosome 6"/>
</dbReference>
<dbReference type="Ensembl" id="ENSBGRT00000024846.1">
    <property type="protein sequence ID" value="ENSBGRP00000021541.1"/>
    <property type="gene ID" value="ENSBGRG00000013553.1"/>
</dbReference>
<dbReference type="PANTHER" id="PTHR12944">
    <property type="entry name" value="SOLUBLE LIVER ANTIGEN/LIVER PANCREAS ANTIGEN"/>
    <property type="match status" value="1"/>
</dbReference>
<proteinExistence type="predicted"/>
<dbReference type="AlphaFoldDB" id="A0A8B9XEV3"/>
<organism evidence="1 2">
    <name type="scientific">Bos mutus grunniens</name>
    <name type="common">Wild yak</name>
    <name type="synonym">Bos grunniens</name>
    <dbReference type="NCBI Taxonomy" id="30521"/>
    <lineage>
        <taxon>Eukaryota</taxon>
        <taxon>Metazoa</taxon>
        <taxon>Chordata</taxon>
        <taxon>Craniata</taxon>
        <taxon>Vertebrata</taxon>
        <taxon>Euteleostomi</taxon>
        <taxon>Mammalia</taxon>
        <taxon>Eutheria</taxon>
        <taxon>Laurasiatheria</taxon>
        <taxon>Artiodactyla</taxon>
        <taxon>Ruminantia</taxon>
        <taxon>Pecora</taxon>
        <taxon>Bovidae</taxon>
        <taxon>Bovinae</taxon>
        <taxon>Bos</taxon>
    </lineage>
</organism>
<dbReference type="InterPro" id="IPR019872">
    <property type="entry name" value="Sec-tRNA_Se_transferase"/>
</dbReference>
<reference evidence="1" key="2">
    <citation type="submission" date="2025-08" db="UniProtKB">
        <authorList>
            <consortium name="Ensembl"/>
        </authorList>
    </citation>
    <scope>IDENTIFICATION</scope>
</reference>
<dbReference type="GO" id="GO:0098621">
    <property type="term" value="F:O-phosphoseryl-tRNA(Sec) selenium transferase activity"/>
    <property type="evidence" value="ECO:0007669"/>
    <property type="project" value="InterPro"/>
</dbReference>
<evidence type="ECO:0000313" key="2">
    <source>
        <dbReference type="Proteomes" id="UP000694520"/>
    </source>
</evidence>
<dbReference type="GO" id="GO:0000049">
    <property type="term" value="F:tRNA binding"/>
    <property type="evidence" value="ECO:0007669"/>
    <property type="project" value="TreeGrafter"/>
</dbReference>
<reference evidence="1" key="3">
    <citation type="submission" date="2025-09" db="UniProtKB">
        <authorList>
            <consortium name="Ensembl"/>
        </authorList>
    </citation>
    <scope>IDENTIFICATION</scope>
</reference>
<dbReference type="SUPFAM" id="SSF53383">
    <property type="entry name" value="PLP-dependent transferases"/>
    <property type="match status" value="1"/>
</dbReference>
<keyword evidence="2" id="KW-1185">Reference proteome</keyword>
<protein>
    <submittedName>
        <fullName evidence="1">Uncharacterized protein</fullName>
    </submittedName>
</protein>
<dbReference type="Gene3D" id="1.10.10.2160">
    <property type="match status" value="1"/>
</dbReference>
<dbReference type="GeneTree" id="ENSGT00390000007332"/>
<dbReference type="GO" id="GO:0001717">
    <property type="term" value="P:conversion of seryl-tRNAsec to selenocys-tRNAsec"/>
    <property type="evidence" value="ECO:0007669"/>
    <property type="project" value="InterPro"/>
</dbReference>
<accession>A0A8B9XEV3</accession>
<sequence>MNRELFAAGERLVSPAYVRQGCEARRSHEHLMRLLLEKGKCPEDGWDESTLELFLHELAVMDSNNFLGSFMELDDQVIFLLCNPKLQVLAF</sequence>
<reference evidence="1" key="1">
    <citation type="submission" date="2019-05" db="EMBL/GenBank/DDBJ databases">
        <authorList>
            <person name="Zhang S."/>
            <person name="Liu J."/>
        </authorList>
    </citation>
    <scope>NUCLEOTIDE SEQUENCE [LARGE SCALE GENOMIC DNA]</scope>
</reference>
<evidence type="ECO:0000313" key="1">
    <source>
        <dbReference type="Ensembl" id="ENSBGRP00000021541.1"/>
    </source>
</evidence>
<dbReference type="InterPro" id="IPR015424">
    <property type="entry name" value="PyrdxlP-dep_Trfase"/>
</dbReference>
<name>A0A8B9XEV3_BOSMU</name>
<dbReference type="PANTHER" id="PTHR12944:SF2">
    <property type="entry name" value="O-PHOSPHOSERYL-TRNA(SEC) SELENIUM TRANSFERASE"/>
    <property type="match status" value="1"/>
</dbReference>
<dbReference type="GO" id="GO:0001514">
    <property type="term" value="P:selenocysteine incorporation"/>
    <property type="evidence" value="ECO:0007669"/>
    <property type="project" value="TreeGrafter"/>
</dbReference>